<dbReference type="SUPFAM" id="SSF56672">
    <property type="entry name" value="DNA/RNA polymerases"/>
    <property type="match status" value="1"/>
</dbReference>
<dbReference type="InterPro" id="IPR043502">
    <property type="entry name" value="DNA/RNA_pol_sf"/>
</dbReference>
<dbReference type="SUPFAM" id="SSF53098">
    <property type="entry name" value="Ribonuclease H-like"/>
    <property type="match status" value="1"/>
</dbReference>
<feature type="compositionally biased region" description="Polar residues" evidence="1">
    <location>
        <begin position="126"/>
        <end position="138"/>
    </location>
</feature>
<dbReference type="Gene3D" id="1.10.340.70">
    <property type="match status" value="1"/>
</dbReference>
<dbReference type="Proteomes" id="UP000007800">
    <property type="component" value="Unassembled WGS sequence"/>
</dbReference>
<evidence type="ECO:0000313" key="3">
    <source>
        <dbReference type="EMBL" id="EER09329.1"/>
    </source>
</evidence>
<accession>C5L1R2</accession>
<evidence type="ECO:0000313" key="4">
    <source>
        <dbReference type="Proteomes" id="UP000007800"/>
    </source>
</evidence>
<name>C5L1R2_PERM5</name>
<keyword evidence="2" id="KW-0472">Membrane</keyword>
<protein>
    <submittedName>
        <fullName evidence="3">Uncharacterized protein</fullName>
    </submittedName>
</protein>
<dbReference type="GeneID" id="9065760"/>
<feature type="transmembrane region" description="Helical" evidence="2">
    <location>
        <begin position="854"/>
        <end position="874"/>
    </location>
</feature>
<dbReference type="EMBL" id="GG678406">
    <property type="protein sequence ID" value="EER09329.1"/>
    <property type="molecule type" value="Genomic_DNA"/>
</dbReference>
<keyword evidence="4" id="KW-1185">Reference proteome</keyword>
<keyword evidence="2" id="KW-1133">Transmembrane helix</keyword>
<feature type="compositionally biased region" description="Basic and acidic residues" evidence="1">
    <location>
        <begin position="1"/>
        <end position="10"/>
    </location>
</feature>
<evidence type="ECO:0000256" key="1">
    <source>
        <dbReference type="SAM" id="MobiDB-lite"/>
    </source>
</evidence>
<dbReference type="Gene3D" id="3.30.420.10">
    <property type="entry name" value="Ribonuclease H-like superfamily/Ribonuclease H"/>
    <property type="match status" value="1"/>
</dbReference>
<keyword evidence="2" id="KW-0812">Transmembrane</keyword>
<gene>
    <name evidence="3" type="ORF">Pmar_PMAR003177</name>
</gene>
<feature type="region of interest" description="Disordered" evidence="1">
    <location>
        <begin position="1"/>
        <end position="23"/>
    </location>
</feature>
<dbReference type="InParanoid" id="C5L1R2"/>
<feature type="transmembrane region" description="Helical" evidence="2">
    <location>
        <begin position="886"/>
        <end position="904"/>
    </location>
</feature>
<dbReference type="CDD" id="cd09275">
    <property type="entry name" value="RNase_HI_RT_DIRS1"/>
    <property type="match status" value="1"/>
</dbReference>
<dbReference type="InterPro" id="IPR036397">
    <property type="entry name" value="RNaseH_sf"/>
</dbReference>
<proteinExistence type="predicted"/>
<dbReference type="GO" id="GO:0003676">
    <property type="term" value="F:nucleic acid binding"/>
    <property type="evidence" value="ECO:0007669"/>
    <property type="project" value="InterPro"/>
</dbReference>
<dbReference type="RefSeq" id="XP_002777513.1">
    <property type="nucleotide sequence ID" value="XM_002777467.1"/>
</dbReference>
<reference evidence="3 4" key="1">
    <citation type="submission" date="2008-07" db="EMBL/GenBank/DDBJ databases">
        <authorList>
            <person name="El-Sayed N."/>
            <person name="Caler E."/>
            <person name="Inman J."/>
            <person name="Amedeo P."/>
            <person name="Hass B."/>
            <person name="Wortman J."/>
        </authorList>
    </citation>
    <scope>NUCLEOTIDE SEQUENCE [LARGE SCALE GENOMIC DNA]</scope>
    <source>
        <strain evidence="4">ATCC 50983 / TXsc</strain>
    </source>
</reference>
<feature type="region of interest" description="Disordered" evidence="1">
    <location>
        <begin position="1678"/>
        <end position="1697"/>
    </location>
</feature>
<feature type="compositionally biased region" description="Basic and acidic residues" evidence="1">
    <location>
        <begin position="75"/>
        <end position="86"/>
    </location>
</feature>
<evidence type="ECO:0000256" key="2">
    <source>
        <dbReference type="SAM" id="Phobius"/>
    </source>
</evidence>
<sequence length="1962" mass="217742">MATPFDELRTARSQLRQSKRALRDTREKLKDVIDDDTEDTNEVIRLLEDQEIKYSKRIEELESRIAELELSIDNERSQSARQEGRSRVALPTSPTAEKQNEHALSFFMSTGEHGQDSKRDDDIDNNQETPSKILSTTSTEQLSAADFGSLSVPLLKTPSCIGAHLSLLEQLFQEAGAGTINPNGVFVPHTHLRISVYNKLLKSVKSCEVVSTVIHDVAQNCEYKWSAIKSELQQEFARRDLLKAEYNSVMRSLAFGGLGTVEIFLRKALAAFRMYRNVYGTDRAELRTMTRTVVMKLPEKLRICVVQSLQSQKVGNGDWELALPFDDTAGRPSVISVIRTNCRTFRDAGVSLDGHHGLNNNRNHNHNHVKDSQHSIDRVAQVSDGKSGRGESLSKWAGRFPAVFVVTGPGVAGSPENHVQYDDARHYPRKDGKGVLWFLAYKDEENGSKVSETPLHPDGLFNQVSQPVSTPVSEDSILALSSATIPPEILLRGALRSTSSNTWDSAVDVPVLVDSGAGGNYLLVLSLADGSRRNISKAVDVTIGIYPVGLYGHESIIAQQQVSLNVLTVSPCPFLRPGSWCTLAGRSLLARWNLITKGSAFAKIDGAELSTTGVGIQPCCESNPSSIHVLPSGDIIHRIEQLLRQLSDQGWRPLARCPSEALRVKLRRLGPDEPRDTDIQAFCFTVDLSAFDKSKVGPQRGYARGLYNRLSPLDRETYAKLIKDYLDRKWWSPVEKSQLNRIVDISPPIPVFMIGGTSSKTPVTVRKPRLVLDCRAINEGLPSASSENPSGFLIINALRWASPIAIATIDAQQAFYRVQVSGLTLLLVSALGYYTSRRICFGLSPGPSSLQSSLGALFFLMTYLYVSGFWSLYVDDGILSGSVRHLIHNLTVLVYAMLLCGFAVQQTKFACICESSHAAELNESLKPLGIVPSGSLSLLRTSLCYRTGTLVLHCCREERLDRVYKFASSDTIYQLSKSAAFSYAGALSYDVGRVHPECRSCADGVRSLIGRCLAKQGWQTVVNLRYQLTPIQLAAYDYFIHWMRELSAPSAAKCSHVSPCPSNDELPDLTLVTDASRSGGGFLVLRGSVEGGSEAGLADLPMLCGDGFRWSRTQRNYHSNRRELLSLVIGLRACADLVSHYFTNSKDSTACGPRRRPKVFVLSDNKAVIHWSREDATALFSSGQALEKRALTRLVLVAMDELKALKRYADIEVRHVEGRNNILADRLSRLYDSVIAPGITLSDVLCDDLPDSVPVWPEESDDDIRLLAADSSHEPLTSCDPYTRDRLLLFRHCELESGDVSLDLRTDFIGLVAGSSAEALPCFIERLAAQCYDYSTILSRVRCLRFILRLLRANAVGAVLSVVEYSGVPCDADKRALVCAAQRHDEFCIATRSRGPLPCGPYVISDDGDSNIPLVLFRSGSPFGTEVFQYVLPKSVPRLREKVLKDAHSRSEHLTVRPTLSLVVDYHLPGATRQCRDFLSKCITCKTLRAQRSWSSHPSVRSEAAALAHLPPYWHVSVDFLAVGDHVKLFSAVCMFTRHITLFRAKTETSSEALRLLKLLKAKTGSIRIVTCDRAAYFRSSDQFIRRVESELEASVCLASSRSPWEICSESHNAIVVDRLRCMLRHSSGKWPSDRDDEDLLLERLMSIINCRPLGTFLISQGTAEVVTPDSLYFGRTRDGSSSLSGSKPTSTDHSHLMPNRLKTFRNVFLSSVWSELKKQSLSNVSSKCKSGHSKPQLFYPGDAVLVHMTGRKCGMAFRMGHVVRVFSPRRVQVRFPGGLLTYENAFNLVILRPFPRLDPNIPVVSREGLRLRVQDDQKVDQWRSGVVTYDPCDVGDDRVWIQFDNGDTPEFISLGTRRWQLSDEETNNKADINDYARVSSQGGRDETEDCLIEEPLPSRVGMRISVATGISAGLRRPRRYWSSGRVCGVRRSGALDILWDGSETAGCETIRVDDTEVKVLR</sequence>
<dbReference type="OrthoDB" id="7462124at2759"/>
<dbReference type="InterPro" id="IPR012337">
    <property type="entry name" value="RNaseH-like_sf"/>
</dbReference>
<feature type="region of interest" description="Disordered" evidence="1">
    <location>
        <begin position="75"/>
        <end position="138"/>
    </location>
</feature>
<organism evidence="4">
    <name type="scientific">Perkinsus marinus (strain ATCC 50983 / TXsc)</name>
    <dbReference type="NCBI Taxonomy" id="423536"/>
    <lineage>
        <taxon>Eukaryota</taxon>
        <taxon>Sar</taxon>
        <taxon>Alveolata</taxon>
        <taxon>Perkinsozoa</taxon>
        <taxon>Perkinsea</taxon>
        <taxon>Perkinsida</taxon>
        <taxon>Perkinsidae</taxon>
        <taxon>Perkinsus</taxon>
    </lineage>
</organism>